<dbReference type="InterPro" id="IPR006073">
    <property type="entry name" value="GTP-bd"/>
</dbReference>
<proteinExistence type="predicted"/>
<dbReference type="Gene3D" id="3.40.50.300">
    <property type="entry name" value="P-loop containing nucleotide triphosphate hydrolases"/>
    <property type="match status" value="1"/>
</dbReference>
<feature type="region of interest" description="Disordered" evidence="1">
    <location>
        <begin position="331"/>
        <end position="413"/>
    </location>
</feature>
<dbReference type="InterPro" id="IPR027417">
    <property type="entry name" value="P-loop_NTPase"/>
</dbReference>
<feature type="compositionally biased region" description="Low complexity" evidence="1">
    <location>
        <begin position="377"/>
        <end position="391"/>
    </location>
</feature>
<dbReference type="Proteomes" id="UP001437256">
    <property type="component" value="Unassembled WGS sequence"/>
</dbReference>
<name>A0ABR2Z9B6_9AGAR</name>
<dbReference type="CDD" id="cd00882">
    <property type="entry name" value="Ras_like_GTPase"/>
    <property type="match status" value="1"/>
</dbReference>
<evidence type="ECO:0000313" key="3">
    <source>
        <dbReference type="EMBL" id="KAL0057348.1"/>
    </source>
</evidence>
<accession>A0ABR2Z9B6</accession>
<comment type="caution">
    <text evidence="3">The sequence shown here is derived from an EMBL/GenBank/DDBJ whole genome shotgun (WGS) entry which is preliminary data.</text>
</comment>
<evidence type="ECO:0000313" key="4">
    <source>
        <dbReference type="Proteomes" id="UP001437256"/>
    </source>
</evidence>
<protein>
    <recommendedName>
        <fullName evidence="2">G domain-containing protein</fullName>
    </recommendedName>
</protein>
<feature type="compositionally biased region" description="Polar residues" evidence="1">
    <location>
        <begin position="359"/>
        <end position="372"/>
    </location>
</feature>
<dbReference type="EMBL" id="JBBXMP010000578">
    <property type="protein sequence ID" value="KAL0057348.1"/>
    <property type="molecule type" value="Genomic_DNA"/>
</dbReference>
<dbReference type="SUPFAM" id="SSF52540">
    <property type="entry name" value="P-loop containing nucleoside triphosphate hydrolases"/>
    <property type="match status" value="1"/>
</dbReference>
<feature type="domain" description="G" evidence="2">
    <location>
        <begin position="31"/>
        <end position="96"/>
    </location>
</feature>
<reference evidence="3 4" key="1">
    <citation type="submission" date="2024-05" db="EMBL/GenBank/DDBJ databases">
        <title>A draft genome resource for the thread blight pathogen Marasmius tenuissimus strain MS-2.</title>
        <authorList>
            <person name="Yulfo-Soto G.E."/>
            <person name="Baruah I.K."/>
            <person name="Amoako-Attah I."/>
            <person name="Bukari Y."/>
            <person name="Meinhardt L.W."/>
            <person name="Bailey B.A."/>
            <person name="Cohen S.P."/>
        </authorList>
    </citation>
    <scope>NUCLEOTIDE SEQUENCE [LARGE SCALE GENOMIC DNA]</scope>
    <source>
        <strain evidence="3 4">MS-2</strain>
    </source>
</reference>
<sequence length="413" mass="45432">MSKHQTPSRQSASRRGSSTQEKGKKGEALLVMVMGATGTGKSTFVNNASGGRLLVGSGLESCTKEVSQSPSFEVKGRKQVILVDTPGFNDTVRSDVDILQTNAAFLVESYQSGQLLSGIIYLHRITDVRMTGSSARILALFIKLCGEQQLRNVLIVTTRWGDVARAVGDAREKELRENYFQPLLSKGAQMVRHQENTPAESRRIVEGFLSSKQLGRPMALQIQIEIVDNGKRLSETEAGLEVTLGLTELMKRHERDSIALSKGIEDTIRKSDQVSRRELENEQQKSNAQRKDLEKDLAKLTGPQPWPAIQRKPEAPPGLLGRLIQGLKNLFGGSKSKSVKPQKGNPSVHNPTSPPPQSRPNTVSQTTPNVNRPRQDSTATRRTSTSPAARPQSQRPVSHVSVTDRPRANSQRR</sequence>
<organism evidence="3 4">
    <name type="scientific">Marasmius tenuissimus</name>
    <dbReference type="NCBI Taxonomy" id="585030"/>
    <lineage>
        <taxon>Eukaryota</taxon>
        <taxon>Fungi</taxon>
        <taxon>Dikarya</taxon>
        <taxon>Basidiomycota</taxon>
        <taxon>Agaricomycotina</taxon>
        <taxon>Agaricomycetes</taxon>
        <taxon>Agaricomycetidae</taxon>
        <taxon>Agaricales</taxon>
        <taxon>Marasmiineae</taxon>
        <taxon>Marasmiaceae</taxon>
        <taxon>Marasmius</taxon>
    </lineage>
</organism>
<gene>
    <name evidence="3" type="ORF">AAF712_016014</name>
</gene>
<dbReference type="Pfam" id="PF01926">
    <property type="entry name" value="MMR_HSR1"/>
    <property type="match status" value="1"/>
</dbReference>
<feature type="compositionally biased region" description="Polar residues" evidence="1">
    <location>
        <begin position="1"/>
        <end position="20"/>
    </location>
</feature>
<feature type="region of interest" description="Disordered" evidence="1">
    <location>
        <begin position="271"/>
        <end position="292"/>
    </location>
</feature>
<evidence type="ECO:0000259" key="2">
    <source>
        <dbReference type="Pfam" id="PF01926"/>
    </source>
</evidence>
<keyword evidence="4" id="KW-1185">Reference proteome</keyword>
<evidence type="ECO:0000256" key="1">
    <source>
        <dbReference type="SAM" id="MobiDB-lite"/>
    </source>
</evidence>
<feature type="region of interest" description="Disordered" evidence="1">
    <location>
        <begin position="301"/>
        <end position="320"/>
    </location>
</feature>
<feature type="region of interest" description="Disordered" evidence="1">
    <location>
        <begin position="1"/>
        <end position="24"/>
    </location>
</feature>